<evidence type="ECO:0000256" key="6">
    <source>
        <dbReference type="PROSITE-ProRule" id="PRU01052"/>
    </source>
</evidence>
<dbReference type="InterPro" id="IPR008803">
    <property type="entry name" value="RHD3/Sey1"/>
</dbReference>
<evidence type="ECO:0000313" key="9">
    <source>
        <dbReference type="EMBL" id="KAF3338953.1"/>
    </source>
</evidence>
<comment type="similarity">
    <text evidence="6">Belongs to the TRAFAC class dynamin-like GTPase superfamily. GB1/RHD3 GTPase family.</text>
</comment>
<feature type="domain" description="GB1/RHD3-type G" evidence="8">
    <location>
        <begin position="27"/>
        <end position="141"/>
    </location>
</feature>
<keyword evidence="10" id="KW-1185">Reference proteome</keyword>
<keyword evidence="5 7" id="KW-0472">Membrane</keyword>
<evidence type="ECO:0000256" key="7">
    <source>
        <dbReference type="SAM" id="Phobius"/>
    </source>
</evidence>
<evidence type="ECO:0000256" key="3">
    <source>
        <dbReference type="ARBA" id="ARBA00022824"/>
    </source>
</evidence>
<evidence type="ECO:0000256" key="4">
    <source>
        <dbReference type="ARBA" id="ARBA00023134"/>
    </source>
</evidence>
<dbReference type="GO" id="GO:0003924">
    <property type="term" value="F:GTPase activity"/>
    <property type="evidence" value="ECO:0007669"/>
    <property type="project" value="TreeGrafter"/>
</dbReference>
<evidence type="ECO:0000259" key="8">
    <source>
        <dbReference type="PROSITE" id="PS51715"/>
    </source>
</evidence>
<evidence type="ECO:0000313" key="10">
    <source>
        <dbReference type="Proteomes" id="UP000623129"/>
    </source>
</evidence>
<dbReference type="GO" id="GO:0005525">
    <property type="term" value="F:GTP binding"/>
    <property type="evidence" value="ECO:0007669"/>
    <property type="project" value="UniProtKB-KW"/>
</dbReference>
<protein>
    <submittedName>
        <fullName evidence="9">Protein ROOT HAIR DEFECTIVE 3 1</fullName>
    </submittedName>
</protein>
<dbReference type="GO" id="GO:0016320">
    <property type="term" value="P:endoplasmic reticulum membrane fusion"/>
    <property type="evidence" value="ECO:0007669"/>
    <property type="project" value="TreeGrafter"/>
</dbReference>
<keyword evidence="3" id="KW-0256">Endoplasmic reticulum</keyword>
<evidence type="ECO:0000256" key="2">
    <source>
        <dbReference type="ARBA" id="ARBA00022801"/>
    </source>
</evidence>
<dbReference type="Pfam" id="PF05879">
    <property type="entry name" value="RHD3_GTPase"/>
    <property type="match status" value="1"/>
</dbReference>
<evidence type="ECO:0000256" key="5">
    <source>
        <dbReference type="ARBA" id="ARBA00023136"/>
    </source>
</evidence>
<dbReference type="Proteomes" id="UP000623129">
    <property type="component" value="Unassembled WGS sequence"/>
</dbReference>
<keyword evidence="7" id="KW-1133">Transmembrane helix</keyword>
<keyword evidence="1" id="KW-0547">Nucleotide-binding</keyword>
<comment type="caution">
    <text evidence="9">The sequence shown here is derived from an EMBL/GenBank/DDBJ whole genome shotgun (WGS) entry which is preliminary data.</text>
</comment>
<dbReference type="PANTHER" id="PTHR45923:SF2">
    <property type="entry name" value="PROTEIN SEY1"/>
    <property type="match status" value="1"/>
</dbReference>
<dbReference type="OrthoDB" id="695708at2759"/>
<dbReference type="Gene3D" id="3.40.50.300">
    <property type="entry name" value="P-loop containing nucleotide triphosphate hydrolases"/>
    <property type="match status" value="1"/>
</dbReference>
<dbReference type="SUPFAM" id="SSF52540">
    <property type="entry name" value="P-loop containing nucleoside triphosphate hydrolases"/>
    <property type="match status" value="1"/>
</dbReference>
<dbReference type="AlphaFoldDB" id="A0A833VWZ0"/>
<reference evidence="9" key="1">
    <citation type="submission" date="2020-01" db="EMBL/GenBank/DDBJ databases">
        <title>Genome sequence of Kobresia littledalei, the first chromosome-level genome in the family Cyperaceae.</title>
        <authorList>
            <person name="Qu G."/>
        </authorList>
    </citation>
    <scope>NUCLEOTIDE SEQUENCE</scope>
    <source>
        <strain evidence="9">C.B.Clarke</strain>
        <tissue evidence="9">Leaf</tissue>
    </source>
</reference>
<dbReference type="PROSITE" id="PS51715">
    <property type="entry name" value="G_GB1_RHD3"/>
    <property type="match status" value="1"/>
</dbReference>
<name>A0A833VWZ0_9POAL</name>
<organism evidence="9 10">
    <name type="scientific">Carex littledalei</name>
    <dbReference type="NCBI Taxonomy" id="544730"/>
    <lineage>
        <taxon>Eukaryota</taxon>
        <taxon>Viridiplantae</taxon>
        <taxon>Streptophyta</taxon>
        <taxon>Embryophyta</taxon>
        <taxon>Tracheophyta</taxon>
        <taxon>Spermatophyta</taxon>
        <taxon>Magnoliopsida</taxon>
        <taxon>Liliopsida</taxon>
        <taxon>Poales</taxon>
        <taxon>Cyperaceae</taxon>
        <taxon>Cyperoideae</taxon>
        <taxon>Cariceae</taxon>
        <taxon>Carex</taxon>
        <taxon>Carex subgen. Euthyceras</taxon>
    </lineage>
</organism>
<accession>A0A833VWZ0</accession>
<feature type="transmembrane region" description="Helical" evidence="7">
    <location>
        <begin position="451"/>
        <end position="471"/>
    </location>
</feature>
<keyword evidence="7" id="KW-0812">Transmembrane</keyword>
<keyword evidence="4" id="KW-0342">GTP-binding</keyword>
<keyword evidence="2" id="KW-0378">Hydrolase</keyword>
<dbReference type="GO" id="GO:0005783">
    <property type="term" value="C:endoplasmic reticulum"/>
    <property type="evidence" value="ECO:0007669"/>
    <property type="project" value="TreeGrafter"/>
</dbReference>
<dbReference type="InterPro" id="IPR030386">
    <property type="entry name" value="G_GB1_RHD3_dom"/>
</dbReference>
<evidence type="ECO:0000256" key="1">
    <source>
        <dbReference type="ARBA" id="ARBA00022741"/>
    </source>
</evidence>
<proteinExistence type="inferred from homology"/>
<sequence>MNIQMVGSDEVLLEDMVMDLEDRLPADEKLTVVSIIGRQNTGKSFLLNSLFGTDFNVLDPQENHGQTTRGIWIAQCPTNPSIVVIDIEGSDSSTNAQNGTSFANRAALFALTISDVLLLNMEARGLGQYEGGSLPLLQTIFRERISLSRRKTRVEVTLRDCRNLTNEIDRERAEEIINECWNSSPATNGRLEDYIEVSVVRFPNATDSGQPIQNEFQSKVAQLREKLTRLTPTQSRDTFLDNVRTIWPAIRSNKNLNIPSFNKMLSAHRCDTIMKEELSSLDSNEGFSQLRDMEDTTSSVSFQRTLAEFLTSTLERFDERADGSIPEVRDGFRARLQREIINKLEENFSSILWTETSKKVEEKKKLISRDLRAMKKGIVSSIFTLTSNLEAFESNIDVDSIVNPHVREFEQLFGDCREEYRKFVPFCRAKVDTLKYYAEREIMEIERNHKYGQYSFVSIGMGLVVAIGAIGKSMRG</sequence>
<dbReference type="InterPro" id="IPR027417">
    <property type="entry name" value="P-loop_NTPase"/>
</dbReference>
<gene>
    <name evidence="9" type="ORF">FCM35_KLT16424</name>
</gene>
<dbReference type="EMBL" id="SWLB01000004">
    <property type="protein sequence ID" value="KAF3338953.1"/>
    <property type="molecule type" value="Genomic_DNA"/>
</dbReference>
<dbReference type="PANTHER" id="PTHR45923">
    <property type="entry name" value="PROTEIN SEY1"/>
    <property type="match status" value="1"/>
</dbReference>